<dbReference type="InterPro" id="IPR043773">
    <property type="entry name" value="JetA"/>
</dbReference>
<proteinExistence type="predicted"/>
<keyword evidence="3" id="KW-1185">Reference proteome</keyword>
<evidence type="ECO:0000256" key="1">
    <source>
        <dbReference type="SAM" id="Coils"/>
    </source>
</evidence>
<comment type="caution">
    <text evidence="2">The sequence shown here is derived from an EMBL/GenBank/DDBJ whole genome shotgun (WGS) entry which is preliminary data.</text>
</comment>
<name>A0A9X2HWU5_9GAMM</name>
<dbReference type="Proteomes" id="UP001139319">
    <property type="component" value="Unassembled WGS sequence"/>
</dbReference>
<gene>
    <name evidence="2" type="ORF">M6D89_01840</name>
</gene>
<sequence>MFFTPERQDFFKPLTSKYREQVAQCLSLLYRRLYGSNADYGHSLAREQLLEILEEALARAPALADDSGAEDDESPQRFKSLREQSLWVMKQLLEAGWLEKQVDTATLQSTYPFTRLGRLFTQPLVESDTARIRTRHRNTRNTLNALEAFTSRGEVHDLLDAFEYSERIVTDFTDVISELEERKRELVREVESQQLVQQATDQFFEFMEQRFQPDVAVRLSADSVEKHRDQIGKAIGKIRRKPKDYKADVERQLRRLIPELVHPGQSVLWTILDTIERRMGNAADIMLPALRRALHSFTKRADIIIRQLTYLNSQGQNDLLELCQSLNAQSPEEQNSRLARAADAMAGMRVQLIDPAQLRLHERKRAALVTTAVTEQPPLDPEAERELLIQQVLDQAFAMDNTGLRDYVGKALRDGRQVSTQHLPIDNARDLLAMAHVIEVASHNNLSGSQCFSVEPTGQSLSTEYFSAADEFLISLNEETE</sequence>
<dbReference type="RefSeq" id="WP_253966328.1">
    <property type="nucleotide sequence ID" value="NZ_JAMFTH010000001.1"/>
</dbReference>
<reference evidence="2" key="1">
    <citation type="submission" date="2022-05" db="EMBL/GenBank/DDBJ databases">
        <authorList>
            <person name="Sun H.-N."/>
        </authorList>
    </citation>
    <scope>NUCLEOTIDE SEQUENCE</scope>
    <source>
        <strain evidence="2">HB14</strain>
    </source>
</reference>
<evidence type="ECO:0000313" key="3">
    <source>
        <dbReference type="Proteomes" id="UP001139319"/>
    </source>
</evidence>
<keyword evidence="1" id="KW-0175">Coiled coil</keyword>
<evidence type="ECO:0000313" key="2">
    <source>
        <dbReference type="EMBL" id="MCP8898036.1"/>
    </source>
</evidence>
<protein>
    <submittedName>
        <fullName evidence="2">DUF5716 family protein</fullName>
    </submittedName>
</protein>
<feature type="coiled-coil region" evidence="1">
    <location>
        <begin position="169"/>
        <end position="196"/>
    </location>
</feature>
<dbReference type="Pfam" id="PF18982">
    <property type="entry name" value="JetA"/>
    <property type="match status" value="1"/>
</dbReference>
<dbReference type="EMBL" id="JAMFTH010000001">
    <property type="protein sequence ID" value="MCP8898036.1"/>
    <property type="molecule type" value="Genomic_DNA"/>
</dbReference>
<organism evidence="2 3">
    <name type="scientific">Gilvimarinus xylanilyticus</name>
    <dbReference type="NCBI Taxonomy" id="2944139"/>
    <lineage>
        <taxon>Bacteria</taxon>
        <taxon>Pseudomonadati</taxon>
        <taxon>Pseudomonadota</taxon>
        <taxon>Gammaproteobacteria</taxon>
        <taxon>Cellvibrionales</taxon>
        <taxon>Cellvibrionaceae</taxon>
        <taxon>Gilvimarinus</taxon>
    </lineage>
</organism>
<accession>A0A9X2HWU5</accession>
<dbReference type="AlphaFoldDB" id="A0A9X2HWU5"/>
<reference evidence="2" key="2">
    <citation type="submission" date="2023-01" db="EMBL/GenBank/DDBJ databases">
        <title>Gilvimarinus xylanilyticus HB14 isolated from Caulerpa lentillifera aquaculture base in Hainan, China.</title>
        <authorList>
            <person name="Zhang Y.-J."/>
        </authorList>
    </citation>
    <scope>NUCLEOTIDE SEQUENCE</scope>
    <source>
        <strain evidence="2">HB14</strain>
    </source>
</reference>